<feature type="compositionally biased region" description="Basic residues" evidence="1">
    <location>
        <begin position="259"/>
        <end position="275"/>
    </location>
</feature>
<evidence type="ECO:0000313" key="3">
    <source>
        <dbReference type="Proteomes" id="UP000699462"/>
    </source>
</evidence>
<evidence type="ECO:0000313" key="2">
    <source>
        <dbReference type="EMBL" id="KAF8565991.1"/>
    </source>
</evidence>
<reference evidence="2 3" key="1">
    <citation type="submission" date="2019-07" db="EMBL/GenBank/DDBJ databases">
        <title>Annotation for the trematode Paragonimus westermani.</title>
        <authorList>
            <person name="Choi Y.-J."/>
        </authorList>
    </citation>
    <scope>NUCLEOTIDE SEQUENCE [LARGE SCALE GENOMIC DNA]</scope>
    <source>
        <strain evidence="2">180907_Pwestermani</strain>
    </source>
</reference>
<dbReference type="Proteomes" id="UP000699462">
    <property type="component" value="Unassembled WGS sequence"/>
</dbReference>
<sequence length="329" mass="37269">MPYTTRTDAPLLPSDARHKLQMRRRFQQNQQDESDGLSNKPGTTRALIDNTRQFTPTSRLGVKRKYDSTEGWERSGHTSRTSTYTGRWKQNSPKPNSAVTNEAFPSDVWPCFANAVRSQLVAPFNNEDLSRGLSAQLRKGRFVQRGARPRQRDINPGPVDTSNPQLMLLYYNHLYQQYYKTYTAAANAAAFSLSGYPSESDLLSAAAVSGVPSELFALNSNFNTWPDLHSVPRPNRRVHAAHPVEENNFPNLSGDTRERFKRTPRHHRSVSRRRSQSLLDVSDREGDVSSLVSKKIRSNITNVSKCTSKTSSRRTRTKGQYNFLSSLTF</sequence>
<gene>
    <name evidence="2" type="ORF">P879_10582</name>
</gene>
<organism evidence="2 3">
    <name type="scientific">Paragonimus westermani</name>
    <dbReference type="NCBI Taxonomy" id="34504"/>
    <lineage>
        <taxon>Eukaryota</taxon>
        <taxon>Metazoa</taxon>
        <taxon>Spiralia</taxon>
        <taxon>Lophotrochozoa</taxon>
        <taxon>Platyhelminthes</taxon>
        <taxon>Trematoda</taxon>
        <taxon>Digenea</taxon>
        <taxon>Plagiorchiida</taxon>
        <taxon>Troglotremata</taxon>
        <taxon>Troglotrematidae</taxon>
        <taxon>Paragonimus</taxon>
    </lineage>
</organism>
<feature type="region of interest" description="Disordered" evidence="1">
    <location>
        <begin position="24"/>
        <end position="98"/>
    </location>
</feature>
<feature type="compositionally biased region" description="Polar residues" evidence="1">
    <location>
        <begin position="27"/>
        <end position="42"/>
    </location>
</feature>
<keyword evidence="3" id="KW-1185">Reference proteome</keyword>
<feature type="compositionally biased region" description="Polar residues" evidence="1">
    <location>
        <begin position="78"/>
        <end position="98"/>
    </location>
</feature>
<feature type="compositionally biased region" description="Basic and acidic residues" evidence="1">
    <location>
        <begin position="64"/>
        <end position="76"/>
    </location>
</feature>
<proteinExistence type="predicted"/>
<comment type="caution">
    <text evidence="2">The sequence shown here is derived from an EMBL/GenBank/DDBJ whole genome shotgun (WGS) entry which is preliminary data.</text>
</comment>
<protein>
    <submittedName>
        <fullName evidence="2">Uncharacterized protein</fullName>
    </submittedName>
</protein>
<dbReference type="EMBL" id="JTDF01005768">
    <property type="protein sequence ID" value="KAF8565991.1"/>
    <property type="molecule type" value="Genomic_DNA"/>
</dbReference>
<evidence type="ECO:0000256" key="1">
    <source>
        <dbReference type="SAM" id="MobiDB-lite"/>
    </source>
</evidence>
<name>A0A8T0DGV6_9TREM</name>
<feature type="region of interest" description="Disordered" evidence="1">
    <location>
        <begin position="246"/>
        <end position="284"/>
    </location>
</feature>
<dbReference type="AlphaFoldDB" id="A0A8T0DGV6"/>
<accession>A0A8T0DGV6</accession>